<keyword evidence="2" id="KW-1185">Reference proteome</keyword>
<accession>A0ACD3YYM1</accession>
<dbReference type="EMBL" id="CP090033">
    <property type="protein sequence ID" value="UPK94074.1"/>
    <property type="molecule type" value="Genomic_DNA"/>
</dbReference>
<gene>
    <name evidence="1" type="ORF">LCI18_005009</name>
</gene>
<organism evidence="1 2">
    <name type="scientific">Fusarium solani subsp. cucurbitae</name>
    <name type="common">Neocosmosporum cucurbitae</name>
    <dbReference type="NCBI Taxonomy" id="2747967"/>
    <lineage>
        <taxon>Eukaryota</taxon>
        <taxon>Fungi</taxon>
        <taxon>Dikarya</taxon>
        <taxon>Ascomycota</taxon>
        <taxon>Pezizomycotina</taxon>
        <taxon>Sordariomycetes</taxon>
        <taxon>Hypocreomycetidae</taxon>
        <taxon>Hypocreales</taxon>
        <taxon>Nectriaceae</taxon>
        <taxon>Fusarium</taxon>
        <taxon>Fusarium solani species complex</taxon>
    </lineage>
</organism>
<reference evidence="1" key="1">
    <citation type="submission" date="2021-11" db="EMBL/GenBank/DDBJ databases">
        <title>Fusarium solani-melongenae Genome sequencing and assembly.</title>
        <authorList>
            <person name="Xie S."/>
            <person name="Huang L."/>
            <person name="Zhang X."/>
        </authorList>
    </citation>
    <scope>NUCLEOTIDE SEQUENCE</scope>
    <source>
        <strain evidence="1">CRI 24-3</strain>
    </source>
</reference>
<evidence type="ECO:0000313" key="1">
    <source>
        <dbReference type="EMBL" id="UPK94074.1"/>
    </source>
</evidence>
<proteinExistence type="predicted"/>
<sequence length="162" mass="17650">MSFPTLWMVAINLLVAQLFSAPPYLLDTAQLGYMSAGPAVGGLLGSIMAGFTSDPIIQWASRKNHGIYEPEFRLILIVPAVVTSAIAYFLFGNLIEQGKSPVGMSSIWGVASFSLQFIIMVVGAYGVDAYREISVEIFIATMIFKNFIFFGFSCKSNPKAFP</sequence>
<dbReference type="Proteomes" id="UP000830768">
    <property type="component" value="Chromosome 4"/>
</dbReference>
<evidence type="ECO:0000313" key="2">
    <source>
        <dbReference type="Proteomes" id="UP000830768"/>
    </source>
</evidence>
<protein>
    <submittedName>
        <fullName evidence="1">Uncharacterized protein</fullName>
    </submittedName>
</protein>
<name>A0ACD3YYM1_FUSSC</name>